<dbReference type="SUPFAM" id="SSF143880">
    <property type="entry name" value="NE0471 N-terminal domain-like"/>
    <property type="match status" value="1"/>
</dbReference>
<dbReference type="Pfam" id="PF10387">
    <property type="entry name" value="DUF2442"/>
    <property type="match status" value="1"/>
</dbReference>
<evidence type="ECO:0000256" key="1">
    <source>
        <dbReference type="SAM" id="MobiDB-lite"/>
    </source>
</evidence>
<dbReference type="InterPro" id="IPR036782">
    <property type="entry name" value="NE0471-like_N"/>
</dbReference>
<accession>A0A450VBZ1</accession>
<feature type="region of interest" description="Disordered" evidence="1">
    <location>
        <begin position="1"/>
        <end position="28"/>
    </location>
</feature>
<dbReference type="EMBL" id="CAADFJ010000266">
    <property type="protein sequence ID" value="VFK05389.1"/>
    <property type="molecule type" value="Genomic_DNA"/>
</dbReference>
<evidence type="ECO:0008006" key="5">
    <source>
        <dbReference type="Google" id="ProtNLM"/>
    </source>
</evidence>
<dbReference type="EMBL" id="CAADFI010000221">
    <property type="protein sequence ID" value="VFK01194.1"/>
    <property type="molecule type" value="Genomic_DNA"/>
</dbReference>
<evidence type="ECO:0000313" key="4">
    <source>
        <dbReference type="EMBL" id="VFK05389.1"/>
    </source>
</evidence>
<name>A0A450VBZ1_9GAMM</name>
<evidence type="ECO:0000313" key="3">
    <source>
        <dbReference type="EMBL" id="VFK02281.1"/>
    </source>
</evidence>
<evidence type="ECO:0000313" key="2">
    <source>
        <dbReference type="EMBL" id="VFK01194.1"/>
    </source>
</evidence>
<feature type="compositionally biased region" description="Basic residues" evidence="1">
    <location>
        <begin position="1"/>
        <end position="10"/>
    </location>
</feature>
<dbReference type="AlphaFoldDB" id="A0A450VBZ1"/>
<sequence>MNIPTRHSRNPKGLEKFPGHLVGDSGDKRPRVTAVTAMDDHTLHVRFDNDKEKKYDIAPLLNWEMFAPLRDARLFRSVRVERGGYAVIWNNEMDISEHELWTHGETMPT</sequence>
<reference evidence="3" key="1">
    <citation type="submission" date="2019-02" db="EMBL/GenBank/DDBJ databases">
        <authorList>
            <person name="Gruber-Vodicka R. H."/>
            <person name="Seah K. B. B."/>
        </authorList>
    </citation>
    <scope>NUCLEOTIDE SEQUENCE</scope>
    <source>
        <strain evidence="4">BECK_SA2B12</strain>
        <strain evidence="3">BECK_SA2B15</strain>
        <strain evidence="2">BECK_SA2B20</strain>
    </source>
</reference>
<dbReference type="InterPro" id="IPR018841">
    <property type="entry name" value="DUF2442"/>
</dbReference>
<organism evidence="3">
    <name type="scientific">Candidatus Kentrum eta</name>
    <dbReference type="NCBI Taxonomy" id="2126337"/>
    <lineage>
        <taxon>Bacteria</taxon>
        <taxon>Pseudomonadati</taxon>
        <taxon>Pseudomonadota</taxon>
        <taxon>Gammaproteobacteria</taxon>
        <taxon>Candidatus Kentrum</taxon>
    </lineage>
</organism>
<gene>
    <name evidence="3" type="ORF">BECKH772A_GA0070896_102634</name>
    <name evidence="2" type="ORF">BECKH772B_GA0070898_102214</name>
    <name evidence="4" type="ORF">BECKH772C_GA0070978_102664</name>
</gene>
<dbReference type="EMBL" id="CAADFG010000263">
    <property type="protein sequence ID" value="VFK02281.1"/>
    <property type="molecule type" value="Genomic_DNA"/>
</dbReference>
<dbReference type="Gene3D" id="3.30.2020.10">
    <property type="entry name" value="NE0471-like N-terminal domain"/>
    <property type="match status" value="1"/>
</dbReference>
<proteinExistence type="predicted"/>
<protein>
    <recommendedName>
        <fullName evidence="5">DUF2442 domain-containing protein</fullName>
    </recommendedName>
</protein>